<evidence type="ECO:0000256" key="6">
    <source>
        <dbReference type="ARBA" id="ARBA00023136"/>
    </source>
</evidence>
<evidence type="ECO:0000313" key="9">
    <source>
        <dbReference type="EMBL" id="MFC4242956.1"/>
    </source>
</evidence>
<keyword evidence="4 7" id="KW-0812">Transmembrane</keyword>
<reference evidence="10" key="1">
    <citation type="journal article" date="2019" name="Int. J. Syst. Evol. Microbiol.">
        <title>The Global Catalogue of Microorganisms (GCM) 10K type strain sequencing project: providing services to taxonomists for standard genome sequencing and annotation.</title>
        <authorList>
            <consortium name="The Broad Institute Genomics Platform"/>
            <consortium name="The Broad Institute Genome Sequencing Center for Infectious Disease"/>
            <person name="Wu L."/>
            <person name="Ma J."/>
        </authorList>
    </citation>
    <scope>NUCLEOTIDE SEQUENCE [LARGE SCALE GENOMIC DNA]</scope>
    <source>
        <strain evidence="10">CGMCC 1.10363</strain>
    </source>
</reference>
<protein>
    <submittedName>
        <fullName evidence="9">Carbohydrate ABC transporter permease</fullName>
    </submittedName>
</protein>
<evidence type="ECO:0000256" key="2">
    <source>
        <dbReference type="ARBA" id="ARBA00022448"/>
    </source>
</evidence>
<evidence type="ECO:0000256" key="7">
    <source>
        <dbReference type="RuleBase" id="RU363032"/>
    </source>
</evidence>
<keyword evidence="2 7" id="KW-0813">Transport</keyword>
<dbReference type="Gene3D" id="1.10.3720.10">
    <property type="entry name" value="MetI-like"/>
    <property type="match status" value="1"/>
</dbReference>
<dbReference type="SUPFAM" id="SSF161098">
    <property type="entry name" value="MetI-like"/>
    <property type="match status" value="1"/>
</dbReference>
<gene>
    <name evidence="9" type="ORF">ACFOYW_06200</name>
</gene>
<evidence type="ECO:0000256" key="4">
    <source>
        <dbReference type="ARBA" id="ARBA00022692"/>
    </source>
</evidence>
<feature type="transmembrane region" description="Helical" evidence="7">
    <location>
        <begin position="101"/>
        <end position="124"/>
    </location>
</feature>
<feature type="transmembrane region" description="Helical" evidence="7">
    <location>
        <begin position="212"/>
        <end position="234"/>
    </location>
</feature>
<dbReference type="CDD" id="cd06261">
    <property type="entry name" value="TM_PBP2"/>
    <property type="match status" value="1"/>
</dbReference>
<comment type="similarity">
    <text evidence="7">Belongs to the binding-protein-dependent transport system permease family.</text>
</comment>
<feature type="transmembrane region" description="Helical" evidence="7">
    <location>
        <begin position="275"/>
        <end position="296"/>
    </location>
</feature>
<keyword evidence="6 7" id="KW-0472">Membrane</keyword>
<feature type="transmembrane region" description="Helical" evidence="7">
    <location>
        <begin position="174"/>
        <end position="191"/>
    </location>
</feature>
<dbReference type="InterPro" id="IPR000515">
    <property type="entry name" value="MetI-like"/>
</dbReference>
<name>A0ABV8Q3T3_9MICO</name>
<keyword evidence="3" id="KW-1003">Cell membrane</keyword>
<keyword evidence="5 7" id="KW-1133">Transmembrane helix</keyword>
<comment type="subcellular location">
    <subcellularLocation>
        <location evidence="1 7">Cell membrane</location>
        <topology evidence="1 7">Multi-pass membrane protein</topology>
    </subcellularLocation>
</comment>
<feature type="transmembrane region" description="Helical" evidence="7">
    <location>
        <begin position="25"/>
        <end position="44"/>
    </location>
</feature>
<keyword evidence="10" id="KW-1185">Reference proteome</keyword>
<evidence type="ECO:0000256" key="5">
    <source>
        <dbReference type="ARBA" id="ARBA00022989"/>
    </source>
</evidence>
<evidence type="ECO:0000313" key="10">
    <source>
        <dbReference type="Proteomes" id="UP001595900"/>
    </source>
</evidence>
<dbReference type="Proteomes" id="UP001595900">
    <property type="component" value="Unassembled WGS sequence"/>
</dbReference>
<dbReference type="InterPro" id="IPR035906">
    <property type="entry name" value="MetI-like_sf"/>
</dbReference>
<evidence type="ECO:0000256" key="1">
    <source>
        <dbReference type="ARBA" id="ARBA00004651"/>
    </source>
</evidence>
<feature type="domain" description="ABC transmembrane type-1" evidence="8">
    <location>
        <begin position="101"/>
        <end position="296"/>
    </location>
</feature>
<accession>A0ABV8Q3T3</accession>
<sequence length="311" mass="34131">MSTALRSPLPAAGASKKPRARPGRIVAWIFLGVILFVSIFPFWWMVKEALTHNSAIFTDFGLWPKHPTLINFIRILGLATPAQNHAEAPGSLQTLNLVPDFIHSVIFTVIVAVCQVVFNSMSAYAFSRLKWRGRNLVFGIFLAGLLMPPIFAILPNFVTVKEFGWINTWPGLLAPYLLMQPFAIFFLRQFFLSIPTEVEEAAELDGLSKWGIYWRVTVPLSIAPISTLLIIQAVGAWNEYLWPLLVGTNGNTTVLTAALGNLVQNSSSSAAAPDWSGFMAAATLTVIPLVVFMALFGKRLVNNLSLSSAGK</sequence>
<dbReference type="PROSITE" id="PS50928">
    <property type="entry name" value="ABC_TM1"/>
    <property type="match status" value="1"/>
</dbReference>
<comment type="caution">
    <text evidence="9">The sequence shown here is derived from an EMBL/GenBank/DDBJ whole genome shotgun (WGS) entry which is preliminary data.</text>
</comment>
<evidence type="ECO:0000259" key="8">
    <source>
        <dbReference type="PROSITE" id="PS50928"/>
    </source>
</evidence>
<organism evidence="9 10">
    <name type="scientific">Gryllotalpicola reticulitermitis</name>
    <dbReference type="NCBI Taxonomy" id="1184153"/>
    <lineage>
        <taxon>Bacteria</taxon>
        <taxon>Bacillati</taxon>
        <taxon>Actinomycetota</taxon>
        <taxon>Actinomycetes</taxon>
        <taxon>Micrococcales</taxon>
        <taxon>Microbacteriaceae</taxon>
        <taxon>Gryllotalpicola</taxon>
    </lineage>
</organism>
<proteinExistence type="inferred from homology"/>
<dbReference type="Pfam" id="PF00528">
    <property type="entry name" value="BPD_transp_1"/>
    <property type="match status" value="1"/>
</dbReference>
<dbReference type="PANTHER" id="PTHR43744:SF12">
    <property type="entry name" value="ABC TRANSPORTER PERMEASE PROTEIN MG189-RELATED"/>
    <property type="match status" value="1"/>
</dbReference>
<dbReference type="PANTHER" id="PTHR43744">
    <property type="entry name" value="ABC TRANSPORTER PERMEASE PROTEIN MG189-RELATED-RELATED"/>
    <property type="match status" value="1"/>
</dbReference>
<evidence type="ECO:0000256" key="3">
    <source>
        <dbReference type="ARBA" id="ARBA00022475"/>
    </source>
</evidence>
<dbReference type="RefSeq" id="WP_390227919.1">
    <property type="nucleotide sequence ID" value="NZ_JBHSCN010000004.1"/>
</dbReference>
<feature type="transmembrane region" description="Helical" evidence="7">
    <location>
        <begin position="136"/>
        <end position="154"/>
    </location>
</feature>
<dbReference type="EMBL" id="JBHSCN010000004">
    <property type="protein sequence ID" value="MFC4242956.1"/>
    <property type="molecule type" value="Genomic_DNA"/>
</dbReference>